<evidence type="ECO:0000313" key="8">
    <source>
        <dbReference type="EMBL" id="SHK05335.1"/>
    </source>
</evidence>
<dbReference type="PROSITE" id="PS50267">
    <property type="entry name" value="NA_NEUROTRAN_SYMP_3"/>
    <property type="match status" value="1"/>
</dbReference>
<feature type="transmembrane region" description="Helical" evidence="7">
    <location>
        <begin position="387"/>
        <end position="408"/>
    </location>
</feature>
<dbReference type="GO" id="GO:0016020">
    <property type="term" value="C:membrane"/>
    <property type="evidence" value="ECO:0007669"/>
    <property type="project" value="UniProtKB-SubCell"/>
</dbReference>
<dbReference type="PANTHER" id="PTHR42948:SF1">
    <property type="entry name" value="TRANSPORTER"/>
    <property type="match status" value="1"/>
</dbReference>
<feature type="transmembrane region" description="Helical" evidence="7">
    <location>
        <begin position="315"/>
        <end position="338"/>
    </location>
</feature>
<evidence type="ECO:0000256" key="3">
    <source>
        <dbReference type="ARBA" id="ARBA00022692"/>
    </source>
</evidence>
<dbReference type="GO" id="GO:0015293">
    <property type="term" value="F:symporter activity"/>
    <property type="evidence" value="ECO:0007669"/>
    <property type="project" value="UniProtKB-KW"/>
</dbReference>
<dbReference type="Pfam" id="PF00209">
    <property type="entry name" value="SNF"/>
    <property type="match status" value="2"/>
</dbReference>
<dbReference type="InterPro" id="IPR037272">
    <property type="entry name" value="SNS_sf"/>
</dbReference>
<keyword evidence="2 6" id="KW-0813">Transport</keyword>
<dbReference type="SUPFAM" id="SSF161070">
    <property type="entry name" value="SNF-like"/>
    <property type="match status" value="1"/>
</dbReference>
<organism evidence="8 9">
    <name type="scientific">Desulforamulus aeronauticus DSM 10349</name>
    <dbReference type="NCBI Taxonomy" id="1121421"/>
    <lineage>
        <taxon>Bacteria</taxon>
        <taxon>Bacillati</taxon>
        <taxon>Bacillota</taxon>
        <taxon>Clostridia</taxon>
        <taxon>Eubacteriales</taxon>
        <taxon>Peptococcaceae</taxon>
        <taxon>Desulforamulus</taxon>
    </lineage>
</organism>
<evidence type="ECO:0000313" key="9">
    <source>
        <dbReference type="Proteomes" id="UP000183997"/>
    </source>
</evidence>
<name>A0A1M6PBK7_9FIRM</name>
<feature type="transmembrane region" description="Helical" evidence="7">
    <location>
        <begin position="359"/>
        <end position="381"/>
    </location>
</feature>
<accession>A0A1M6PBK7</accession>
<dbReference type="InterPro" id="IPR000175">
    <property type="entry name" value="Na/ntran_symport"/>
</dbReference>
<proteinExistence type="inferred from homology"/>
<dbReference type="CDD" id="cd10334">
    <property type="entry name" value="SLC6sbd_u1"/>
    <property type="match status" value="1"/>
</dbReference>
<feature type="transmembrane region" description="Helical" evidence="7">
    <location>
        <begin position="86"/>
        <end position="115"/>
    </location>
</feature>
<dbReference type="PROSITE" id="PS00610">
    <property type="entry name" value="NA_NEUROTRAN_SYMP_1"/>
    <property type="match status" value="1"/>
</dbReference>
<feature type="transmembrane region" description="Helical" evidence="7">
    <location>
        <begin position="41"/>
        <end position="65"/>
    </location>
</feature>
<dbReference type="Proteomes" id="UP000183997">
    <property type="component" value="Unassembled WGS sequence"/>
</dbReference>
<dbReference type="NCBIfam" id="NF037979">
    <property type="entry name" value="Na_transp"/>
    <property type="match status" value="1"/>
</dbReference>
<keyword evidence="5 7" id="KW-0472">Membrane</keyword>
<feature type="transmembrane region" description="Helical" evidence="7">
    <location>
        <begin position="428"/>
        <end position="450"/>
    </location>
</feature>
<comment type="subcellular location">
    <subcellularLocation>
        <location evidence="1">Membrane</location>
        <topology evidence="1">Multi-pass membrane protein</topology>
    </subcellularLocation>
</comment>
<evidence type="ECO:0000256" key="4">
    <source>
        <dbReference type="ARBA" id="ARBA00022989"/>
    </source>
</evidence>
<evidence type="ECO:0000256" key="2">
    <source>
        <dbReference type="ARBA" id="ARBA00022448"/>
    </source>
</evidence>
<dbReference type="PANTHER" id="PTHR42948">
    <property type="entry name" value="TRANSPORTER"/>
    <property type="match status" value="1"/>
</dbReference>
<keyword evidence="6" id="KW-0769">Symport</keyword>
<evidence type="ECO:0000256" key="6">
    <source>
        <dbReference type="RuleBase" id="RU003732"/>
    </source>
</evidence>
<evidence type="ECO:0000256" key="5">
    <source>
        <dbReference type="ARBA" id="ARBA00023136"/>
    </source>
</evidence>
<keyword evidence="4 7" id="KW-1133">Transmembrane helix</keyword>
<dbReference type="EMBL" id="FRAR01000006">
    <property type="protein sequence ID" value="SHK05335.1"/>
    <property type="molecule type" value="Genomic_DNA"/>
</dbReference>
<evidence type="ECO:0000256" key="7">
    <source>
        <dbReference type="SAM" id="Phobius"/>
    </source>
</evidence>
<keyword evidence="3 6" id="KW-0812">Transmembrane</keyword>
<dbReference type="PRINTS" id="PR00176">
    <property type="entry name" value="NANEUSMPORT"/>
</dbReference>
<gene>
    <name evidence="8" type="ORF">SAMN02745123_00483</name>
</gene>
<dbReference type="STRING" id="1121421.SAMN02745123_00483"/>
<feature type="transmembrane region" description="Helical" evidence="7">
    <location>
        <begin position="253"/>
        <end position="279"/>
    </location>
</feature>
<sequence>MLGQREQWGSRFGFIMAAVGSAVGLGNIWRFPYMAADNGGGIFFLCYLFALLTAGIPIMILEFGIGHKYRGSAPLTFFKINPKWEWLGWWQVLVCFFISIYYVVVIAWALSYVIFSLNIAWGDAPKDFFFGSYLKLTGGPFELGGINTQILLPLAVAWIVAFVAIYTGVKAGIERIAKYLIPILFFMVVFIVIRGVTLPGSAAGLNFLFEPDFSRIFDYKIWTAAYGQIFFDLSICFAIMITYSSYLPKKSDVVNNAFTTCLTNCSFSVLAGMAVFSILGHMAFTQGVDVKEVASAGVGLAFITFPAAISSLGSAAPIFGVLFFLALTFAGITSLISINEAAIASIMDKFEMGRKKATIMYTGTAAVCSLLFATGAGLYILDIVDHFTNNFGIVFAGLIQVLLLGWLFDLKSIKDHVNPISDFKIGNWWLFAIKVVTPLVAGYTGIMTLIGDLKKPYEGYPPDALFWMGWFVLIVIVVGGVLMASYKWKGEQTLVKGGISLDR</sequence>
<protein>
    <recommendedName>
        <fullName evidence="6">Transporter</fullName>
    </recommendedName>
</protein>
<comment type="similarity">
    <text evidence="6">Belongs to the sodium:neurotransmitter symporter (SNF) (TC 2.A.22) family.</text>
</comment>
<feature type="transmembrane region" description="Helical" evidence="7">
    <location>
        <begin position="12"/>
        <end position="29"/>
    </location>
</feature>
<dbReference type="AlphaFoldDB" id="A0A1M6PBK7"/>
<feature type="transmembrane region" description="Helical" evidence="7">
    <location>
        <begin position="221"/>
        <end position="241"/>
    </location>
</feature>
<keyword evidence="9" id="KW-1185">Reference proteome</keyword>
<feature type="transmembrane region" description="Helical" evidence="7">
    <location>
        <begin position="150"/>
        <end position="169"/>
    </location>
</feature>
<feature type="transmembrane region" description="Helical" evidence="7">
    <location>
        <begin position="181"/>
        <end position="209"/>
    </location>
</feature>
<feature type="transmembrane region" description="Helical" evidence="7">
    <location>
        <begin position="465"/>
        <end position="486"/>
    </location>
</feature>
<reference evidence="9" key="1">
    <citation type="submission" date="2016-11" db="EMBL/GenBank/DDBJ databases">
        <authorList>
            <person name="Varghese N."/>
            <person name="Submissions S."/>
        </authorList>
    </citation>
    <scope>NUCLEOTIDE SEQUENCE [LARGE SCALE GENOMIC DNA]</scope>
    <source>
        <strain evidence="9">DSM 10349</strain>
    </source>
</reference>
<evidence type="ECO:0000256" key="1">
    <source>
        <dbReference type="ARBA" id="ARBA00004141"/>
    </source>
</evidence>